<protein>
    <submittedName>
        <fullName evidence="2">Zf-HC2 domain-containing protein</fullName>
    </submittedName>
</protein>
<proteinExistence type="predicted"/>
<evidence type="ECO:0000313" key="2">
    <source>
        <dbReference type="EMBL" id="MFC3532969.1"/>
    </source>
</evidence>
<evidence type="ECO:0000259" key="1">
    <source>
        <dbReference type="Pfam" id="PF13490"/>
    </source>
</evidence>
<dbReference type="Pfam" id="PF13490">
    <property type="entry name" value="zf-HC2"/>
    <property type="match status" value="1"/>
</dbReference>
<reference evidence="3" key="1">
    <citation type="journal article" date="2019" name="Int. J. Syst. Evol. Microbiol.">
        <title>The Global Catalogue of Microorganisms (GCM) 10K type strain sequencing project: providing services to taxonomists for standard genome sequencing and annotation.</title>
        <authorList>
            <consortium name="The Broad Institute Genomics Platform"/>
            <consortium name="The Broad Institute Genome Sequencing Center for Infectious Disease"/>
            <person name="Wu L."/>
            <person name="Ma J."/>
        </authorList>
    </citation>
    <scope>NUCLEOTIDE SEQUENCE [LARGE SCALE GENOMIC DNA]</scope>
    <source>
        <strain evidence="3">KCTC 42742</strain>
    </source>
</reference>
<dbReference type="Proteomes" id="UP001595741">
    <property type="component" value="Unassembled WGS sequence"/>
</dbReference>
<dbReference type="EMBL" id="JBHRXN010000031">
    <property type="protein sequence ID" value="MFC3532969.1"/>
    <property type="molecule type" value="Genomic_DNA"/>
</dbReference>
<feature type="domain" description="Putative zinc-finger" evidence="1">
    <location>
        <begin position="5"/>
        <end position="39"/>
    </location>
</feature>
<dbReference type="InterPro" id="IPR027383">
    <property type="entry name" value="Znf_put"/>
</dbReference>
<comment type="caution">
    <text evidence="2">The sequence shown here is derived from an EMBL/GenBank/DDBJ whole genome shotgun (WGS) entry which is preliminary data.</text>
</comment>
<keyword evidence="3" id="KW-1185">Reference proteome</keyword>
<gene>
    <name evidence="2" type="ORF">ACFOLG_12370</name>
</gene>
<organism evidence="2 3">
    <name type="scientific">Vogesella facilis</name>
    <dbReference type="NCBI Taxonomy" id="1655232"/>
    <lineage>
        <taxon>Bacteria</taxon>
        <taxon>Pseudomonadati</taxon>
        <taxon>Pseudomonadota</taxon>
        <taxon>Betaproteobacteria</taxon>
        <taxon>Neisseriales</taxon>
        <taxon>Chromobacteriaceae</taxon>
        <taxon>Vogesella</taxon>
    </lineage>
</organism>
<dbReference type="RefSeq" id="WP_386092212.1">
    <property type="nucleotide sequence ID" value="NZ_JBHRXN010000031.1"/>
</dbReference>
<evidence type="ECO:0000313" key="3">
    <source>
        <dbReference type="Proteomes" id="UP001595741"/>
    </source>
</evidence>
<sequence>MMLNCRQASRMISEAMDRPLTRAEQARLAMHLLLCGNCRNFRQQLRQLRAGIRQGRER</sequence>
<accession>A0ABV7RFB2</accession>
<name>A0ABV7RFB2_9NEIS</name>